<keyword evidence="2" id="KW-1185">Reference proteome</keyword>
<proteinExistence type="predicted"/>
<dbReference type="SUPFAM" id="SSF53187">
    <property type="entry name" value="Zn-dependent exopeptidases"/>
    <property type="match status" value="1"/>
</dbReference>
<protein>
    <submittedName>
        <fullName evidence="1">Unnamed protein product</fullName>
    </submittedName>
</protein>
<accession>A0A9W7CP19</accession>
<dbReference type="Gene3D" id="3.40.630.10">
    <property type="entry name" value="Zn peptidases"/>
    <property type="match status" value="1"/>
</dbReference>
<dbReference type="OrthoDB" id="270449at2759"/>
<sequence length="448" mass="49230">MAFLSVRIVSKRTGRLNLDRDKLSSPVFKKRIMAGALLPTLAVLLAALALHAYNDFAPVESYLPATTSSSSANASVESHFSDSYYQARALFRSRADAAGANLFSLPLEHLNALDLTVDVAVLPGASDRVLLHISGTHGVEGFAGSAIQAGLLEREAANPSPAKHKPTVIFVHALNAYGFSQLRRFNEHGVDLNRNWLTPEEFQERQGRDPNRLGYLDVYDLLNPKEISGLKNWFWVKAVAHLAAKGFDAIKKATIGGNYRFPKTLFYGGKELEPSLELLQAFLREHVNFDAVTKFAMVDVHTGLGPAGIDTLMLGAASDMTVARDVFTGSEYTDKVVFVHDNENPVSRGYDGVGGFTFDGVANLLGPQTKGNALLFCQEFGTVPGVFILKAIIEENAMYYHSSSRVSRLPYAQKLRDVFYLHQSSSWKSEVLRRGADVYDRLHAYLAA</sequence>
<dbReference type="AlphaFoldDB" id="A0A9W7CP19"/>
<reference evidence="1" key="1">
    <citation type="submission" date="2023-04" db="EMBL/GenBank/DDBJ databases">
        <title>Phytophthora fragariaefolia NBRC 109709.</title>
        <authorList>
            <person name="Ichikawa N."/>
            <person name="Sato H."/>
            <person name="Tonouchi N."/>
        </authorList>
    </citation>
    <scope>NUCLEOTIDE SEQUENCE</scope>
    <source>
        <strain evidence="1">NBRC 109709</strain>
    </source>
</reference>
<comment type="caution">
    <text evidence="1">The sequence shown here is derived from an EMBL/GenBank/DDBJ whole genome shotgun (WGS) entry which is preliminary data.</text>
</comment>
<dbReference type="CDD" id="cd06233">
    <property type="entry name" value="M14-like"/>
    <property type="match status" value="1"/>
</dbReference>
<dbReference type="Proteomes" id="UP001165121">
    <property type="component" value="Unassembled WGS sequence"/>
</dbReference>
<dbReference type="Pfam" id="PF10994">
    <property type="entry name" value="DUF2817"/>
    <property type="match status" value="1"/>
</dbReference>
<evidence type="ECO:0000313" key="2">
    <source>
        <dbReference type="Proteomes" id="UP001165121"/>
    </source>
</evidence>
<name>A0A9W7CP19_9STRA</name>
<organism evidence="1 2">
    <name type="scientific">Phytophthora fragariaefolia</name>
    <dbReference type="NCBI Taxonomy" id="1490495"/>
    <lineage>
        <taxon>Eukaryota</taxon>
        <taxon>Sar</taxon>
        <taxon>Stramenopiles</taxon>
        <taxon>Oomycota</taxon>
        <taxon>Peronosporomycetes</taxon>
        <taxon>Peronosporales</taxon>
        <taxon>Peronosporaceae</taxon>
        <taxon>Phytophthora</taxon>
    </lineage>
</organism>
<gene>
    <name evidence="1" type="ORF">Pfra01_001026300</name>
</gene>
<dbReference type="EMBL" id="BSXT01000984">
    <property type="protein sequence ID" value="GMF37044.1"/>
    <property type="molecule type" value="Genomic_DNA"/>
</dbReference>
<evidence type="ECO:0000313" key="1">
    <source>
        <dbReference type="EMBL" id="GMF37044.1"/>
    </source>
</evidence>
<dbReference type="InterPro" id="IPR021259">
    <property type="entry name" value="DUF2817"/>
</dbReference>